<evidence type="ECO:0000313" key="2">
    <source>
        <dbReference type="Proteomes" id="UP000241769"/>
    </source>
</evidence>
<comment type="caution">
    <text evidence="1">The sequence shown here is derived from an EMBL/GenBank/DDBJ whole genome shotgun (WGS) entry which is preliminary data.</text>
</comment>
<sequence length="91" mass="9825">GQSSLQSTQFHSLIHNKVGKAGFNLYVVDVACAHTAAYHSGYLSMTRSSLSLRSGSIVTKEVATALPSITSTSHISRMNPIKYSKSQKVRV</sequence>
<feature type="non-terminal residue" evidence="1">
    <location>
        <position position="1"/>
    </location>
</feature>
<reference evidence="1 2" key="1">
    <citation type="journal article" date="2018" name="Genome Biol. Evol.">
        <title>Multiple Roots of Fruiting Body Formation in Amoebozoa.</title>
        <authorList>
            <person name="Hillmann F."/>
            <person name="Forbes G."/>
            <person name="Novohradska S."/>
            <person name="Ferling I."/>
            <person name="Riege K."/>
            <person name="Groth M."/>
            <person name="Westermann M."/>
            <person name="Marz M."/>
            <person name="Spaller T."/>
            <person name="Winckler T."/>
            <person name="Schaap P."/>
            <person name="Glockner G."/>
        </authorList>
    </citation>
    <scope>NUCLEOTIDE SEQUENCE [LARGE SCALE GENOMIC DNA]</scope>
    <source>
        <strain evidence="1 2">Jena</strain>
    </source>
</reference>
<dbReference type="AlphaFoldDB" id="A0A2P6N425"/>
<gene>
    <name evidence="1" type="ORF">PROFUN_13347</name>
</gene>
<evidence type="ECO:0000313" key="1">
    <source>
        <dbReference type="EMBL" id="PRP78708.1"/>
    </source>
</evidence>
<organism evidence="1 2">
    <name type="scientific">Planoprotostelium fungivorum</name>
    <dbReference type="NCBI Taxonomy" id="1890364"/>
    <lineage>
        <taxon>Eukaryota</taxon>
        <taxon>Amoebozoa</taxon>
        <taxon>Evosea</taxon>
        <taxon>Variosea</taxon>
        <taxon>Cavosteliida</taxon>
        <taxon>Cavosteliaceae</taxon>
        <taxon>Planoprotostelium</taxon>
    </lineage>
</organism>
<protein>
    <submittedName>
        <fullName evidence="1">Uncharacterized protein</fullName>
    </submittedName>
</protein>
<dbReference type="Proteomes" id="UP000241769">
    <property type="component" value="Unassembled WGS sequence"/>
</dbReference>
<dbReference type="InParanoid" id="A0A2P6N425"/>
<name>A0A2P6N425_9EUKA</name>
<dbReference type="EMBL" id="MDYQ01000209">
    <property type="protein sequence ID" value="PRP78708.1"/>
    <property type="molecule type" value="Genomic_DNA"/>
</dbReference>
<keyword evidence="2" id="KW-1185">Reference proteome</keyword>
<accession>A0A2P6N425</accession>
<proteinExistence type="predicted"/>